<dbReference type="InterPro" id="IPR015879">
    <property type="entry name" value="Ring_hydroxy_dOase_asu_C_dom"/>
</dbReference>
<proteinExistence type="predicted"/>
<dbReference type="InterPro" id="IPR036922">
    <property type="entry name" value="Rieske_2Fe-2S_sf"/>
</dbReference>
<comment type="cofactor">
    <cofactor evidence="1">
        <name>Fe cation</name>
        <dbReference type="ChEBI" id="CHEBI:24875"/>
    </cofactor>
</comment>
<keyword evidence="3" id="KW-0479">Metal-binding</keyword>
<dbReference type="InterPro" id="IPR001663">
    <property type="entry name" value="Rng_hydr_dOase-A"/>
</dbReference>
<dbReference type="GO" id="GO:0005506">
    <property type="term" value="F:iron ion binding"/>
    <property type="evidence" value="ECO:0007669"/>
    <property type="project" value="InterPro"/>
</dbReference>
<evidence type="ECO:0000256" key="4">
    <source>
        <dbReference type="ARBA" id="ARBA00023002"/>
    </source>
</evidence>
<keyword evidence="5" id="KW-0408">Iron</keyword>
<keyword evidence="9" id="KW-1185">Reference proteome</keyword>
<dbReference type="CDD" id="cd03469">
    <property type="entry name" value="Rieske_RO_Alpha_N"/>
    <property type="match status" value="1"/>
</dbReference>
<accession>A0A0B1ZQM0</accession>
<dbReference type="InterPro" id="IPR017941">
    <property type="entry name" value="Rieske_2Fe-2S"/>
</dbReference>
<dbReference type="GO" id="GO:0016491">
    <property type="term" value="F:oxidoreductase activity"/>
    <property type="evidence" value="ECO:0007669"/>
    <property type="project" value="UniProtKB-KW"/>
</dbReference>
<dbReference type="Gene3D" id="2.102.10.10">
    <property type="entry name" value="Rieske [2Fe-2S] iron-sulphur domain"/>
    <property type="match status" value="1"/>
</dbReference>
<protein>
    <recommendedName>
        <fullName evidence="7">Rieske domain-containing protein</fullName>
    </recommendedName>
</protein>
<dbReference type="SUPFAM" id="SSF50022">
    <property type="entry name" value="ISP domain"/>
    <property type="match status" value="1"/>
</dbReference>
<evidence type="ECO:0000256" key="6">
    <source>
        <dbReference type="ARBA" id="ARBA00023014"/>
    </source>
</evidence>
<dbReference type="PANTHER" id="PTHR43756">
    <property type="entry name" value="CHOLINE MONOOXYGENASE, CHLOROPLASTIC"/>
    <property type="match status" value="1"/>
</dbReference>
<dbReference type="RefSeq" id="WP_039283961.1">
    <property type="nucleotide sequence ID" value="NZ_JTDI01000003.1"/>
</dbReference>
<sequence>MNEMAKPPVPDLGLTQRYPDIGTGPVDTAIYHEPAVYAKELEAILRPSWYMIGRVEQILRAGDFFTCELPTFGYELLICRDRQGNVNGFHNVCTHRGNVAEHRREGHSAGLFTCRFHGWSFDLEGNLKRIRDEEGFFGCDKKKMGLRRIATGVWQGFIFVCPAEEPAQSLEEWLGEQGADTADYPWGQCTQSYQWECEIACNWKLVNDSPAEVYHIPVLHPNSAAPTMMASGNPMGRLLDVRIRGNHRTNSHYSVAGEPKPVQKLAYFHAAAAQNVAGAARDYPPGINPTRSPFWTVDLIMFFPTLSFTLSAGMYTAHQVWPLGPNRSLYRQRVFVQPARTAAERFGQENTMVEFRDVVMEDFSTLERIQRALDSGQIREFHYHDHELALRHQHHVVTKTLAAYDREQAAA</sequence>
<keyword evidence="2" id="KW-0001">2Fe-2S</keyword>
<dbReference type="PRINTS" id="PR00090">
    <property type="entry name" value="RNGDIOXGNASE"/>
</dbReference>
<comment type="caution">
    <text evidence="8">The sequence shown here is derived from an EMBL/GenBank/DDBJ whole genome shotgun (WGS) entry which is preliminary data.</text>
</comment>
<organism evidence="8 9">
    <name type="scientific">Novosphingobium malaysiense</name>
    <dbReference type="NCBI Taxonomy" id="1348853"/>
    <lineage>
        <taxon>Bacteria</taxon>
        <taxon>Pseudomonadati</taxon>
        <taxon>Pseudomonadota</taxon>
        <taxon>Alphaproteobacteria</taxon>
        <taxon>Sphingomonadales</taxon>
        <taxon>Sphingomonadaceae</taxon>
        <taxon>Novosphingobium</taxon>
    </lineage>
</organism>
<dbReference type="EMBL" id="JTDI01000003">
    <property type="protein sequence ID" value="KHK91549.1"/>
    <property type="molecule type" value="Genomic_DNA"/>
</dbReference>
<dbReference type="CDD" id="cd00680">
    <property type="entry name" value="RHO_alpha_C"/>
    <property type="match status" value="1"/>
</dbReference>
<name>A0A0B1ZQM0_9SPHN</name>
<evidence type="ECO:0000313" key="9">
    <source>
        <dbReference type="Proteomes" id="UP000031057"/>
    </source>
</evidence>
<dbReference type="STRING" id="1348853.LK12_12060"/>
<reference evidence="8 9" key="1">
    <citation type="submission" date="2014-10" db="EMBL/GenBank/DDBJ databases">
        <title>Genome sequence of Novosphingobium malaysiense MUSC 273(T).</title>
        <authorList>
            <person name="Lee L.-H."/>
        </authorList>
    </citation>
    <scope>NUCLEOTIDE SEQUENCE [LARGE SCALE GENOMIC DNA]</scope>
    <source>
        <strain evidence="8 9">MUSC 273</strain>
    </source>
</reference>
<evidence type="ECO:0000313" key="8">
    <source>
        <dbReference type="EMBL" id="KHK91549.1"/>
    </source>
</evidence>
<dbReference type="SUPFAM" id="SSF55961">
    <property type="entry name" value="Bet v1-like"/>
    <property type="match status" value="1"/>
</dbReference>
<dbReference type="Proteomes" id="UP000031057">
    <property type="component" value="Unassembled WGS sequence"/>
</dbReference>
<evidence type="ECO:0000256" key="1">
    <source>
        <dbReference type="ARBA" id="ARBA00001962"/>
    </source>
</evidence>
<evidence type="ECO:0000256" key="3">
    <source>
        <dbReference type="ARBA" id="ARBA00022723"/>
    </source>
</evidence>
<evidence type="ECO:0000256" key="2">
    <source>
        <dbReference type="ARBA" id="ARBA00022714"/>
    </source>
</evidence>
<dbReference type="Gene3D" id="3.90.380.10">
    <property type="entry name" value="Naphthalene 1,2-dioxygenase Alpha Subunit, Chain A, domain 1"/>
    <property type="match status" value="1"/>
</dbReference>
<dbReference type="AlphaFoldDB" id="A0A0B1ZQM0"/>
<feature type="domain" description="Rieske" evidence="7">
    <location>
        <begin position="49"/>
        <end position="160"/>
    </location>
</feature>
<gene>
    <name evidence="8" type="ORF">LK12_12060</name>
</gene>
<dbReference type="Pfam" id="PF00355">
    <property type="entry name" value="Rieske"/>
    <property type="match status" value="1"/>
</dbReference>
<evidence type="ECO:0000256" key="5">
    <source>
        <dbReference type="ARBA" id="ARBA00023004"/>
    </source>
</evidence>
<keyword evidence="6" id="KW-0411">Iron-sulfur</keyword>
<keyword evidence="4" id="KW-0560">Oxidoreductase</keyword>
<dbReference type="PROSITE" id="PS51296">
    <property type="entry name" value="RIESKE"/>
    <property type="match status" value="1"/>
</dbReference>
<dbReference type="Pfam" id="PF00848">
    <property type="entry name" value="Ring_hydroxyl_A"/>
    <property type="match status" value="1"/>
</dbReference>
<dbReference type="GO" id="GO:0051537">
    <property type="term" value="F:2 iron, 2 sulfur cluster binding"/>
    <property type="evidence" value="ECO:0007669"/>
    <property type="project" value="UniProtKB-KW"/>
</dbReference>
<dbReference type="PANTHER" id="PTHR43756:SF5">
    <property type="entry name" value="CHOLINE MONOOXYGENASE, CHLOROPLASTIC"/>
    <property type="match status" value="1"/>
</dbReference>
<evidence type="ECO:0000259" key="7">
    <source>
        <dbReference type="PROSITE" id="PS51296"/>
    </source>
</evidence>